<feature type="coiled-coil region" evidence="1">
    <location>
        <begin position="17"/>
        <end position="51"/>
    </location>
</feature>
<name>A0A7Y0ADR1_9BACT</name>
<dbReference type="Proteomes" id="UP000559626">
    <property type="component" value="Unassembled WGS sequence"/>
</dbReference>
<evidence type="ECO:0000256" key="1">
    <source>
        <dbReference type="SAM" id="Coils"/>
    </source>
</evidence>
<evidence type="ECO:0000313" key="4">
    <source>
        <dbReference type="Proteomes" id="UP000559626"/>
    </source>
</evidence>
<proteinExistence type="predicted"/>
<protein>
    <submittedName>
        <fullName evidence="3">Uncharacterized protein</fullName>
    </submittedName>
</protein>
<feature type="region of interest" description="Disordered" evidence="2">
    <location>
        <begin position="66"/>
        <end position="94"/>
    </location>
</feature>
<evidence type="ECO:0000313" key="3">
    <source>
        <dbReference type="EMBL" id="NML65225.1"/>
    </source>
</evidence>
<accession>A0A7Y0ADR1</accession>
<sequence>MSLTVAIDDEYIKAAAIASFKASLAAAENSVRVAQNEYTTAKQKLEDASNLVNAFKSLLAGVDATPEVADQDESAPTEESDEEQTHLPSKKRRLGGIDAATLQQLEEAGEARTSDELVALVANAYSEPISPKSVKNALGEFVKSGKVIKQYSKSNQAYYYSISSWISTEANTEENEQQKQEDDLDLGF</sequence>
<evidence type="ECO:0000256" key="2">
    <source>
        <dbReference type="SAM" id="MobiDB-lite"/>
    </source>
</evidence>
<keyword evidence="4" id="KW-1185">Reference proteome</keyword>
<reference evidence="3 4" key="1">
    <citation type="submission" date="2020-04" db="EMBL/GenBank/DDBJ databases">
        <title>Hymenobacter polaris sp. nov., isolated from Arctic soil.</title>
        <authorList>
            <person name="Dahal R.H."/>
        </authorList>
    </citation>
    <scope>NUCLEOTIDE SEQUENCE [LARGE SCALE GENOMIC DNA]</scope>
    <source>
        <strain evidence="3 4">RP-2-7</strain>
    </source>
</reference>
<gene>
    <name evidence="3" type="ORF">HHL22_08420</name>
</gene>
<feature type="compositionally biased region" description="Acidic residues" evidence="2">
    <location>
        <begin position="69"/>
        <end position="82"/>
    </location>
</feature>
<dbReference type="EMBL" id="JABBGH010000001">
    <property type="protein sequence ID" value="NML65225.1"/>
    <property type="molecule type" value="Genomic_DNA"/>
</dbReference>
<dbReference type="RefSeq" id="WP_169530474.1">
    <property type="nucleotide sequence ID" value="NZ_JABBGH010000001.1"/>
</dbReference>
<organism evidence="3 4">
    <name type="scientific">Hymenobacter polaris</name>
    <dbReference type="NCBI Taxonomy" id="2682546"/>
    <lineage>
        <taxon>Bacteria</taxon>
        <taxon>Pseudomonadati</taxon>
        <taxon>Bacteroidota</taxon>
        <taxon>Cytophagia</taxon>
        <taxon>Cytophagales</taxon>
        <taxon>Hymenobacteraceae</taxon>
        <taxon>Hymenobacter</taxon>
    </lineage>
</organism>
<dbReference type="AlphaFoldDB" id="A0A7Y0ADR1"/>
<comment type="caution">
    <text evidence="3">The sequence shown here is derived from an EMBL/GenBank/DDBJ whole genome shotgun (WGS) entry which is preliminary data.</text>
</comment>
<keyword evidence="1" id="KW-0175">Coiled coil</keyword>